<evidence type="ECO:0000313" key="2">
    <source>
        <dbReference type="Proteomes" id="UP000632849"/>
    </source>
</evidence>
<evidence type="ECO:0000313" key="1">
    <source>
        <dbReference type="EMBL" id="GHG26870.1"/>
    </source>
</evidence>
<dbReference type="GeneID" id="95662523"/>
<protein>
    <submittedName>
        <fullName evidence="1">Uncharacterized protein</fullName>
    </submittedName>
</protein>
<dbReference type="AlphaFoldDB" id="A0A919BXC3"/>
<keyword evidence="2" id="KW-1185">Reference proteome</keyword>
<proteinExistence type="predicted"/>
<comment type="caution">
    <text evidence="1">The sequence shown here is derived from an EMBL/GenBank/DDBJ whole genome shotgun (WGS) entry which is preliminary data.</text>
</comment>
<dbReference type="Proteomes" id="UP000632849">
    <property type="component" value="Unassembled WGS sequence"/>
</dbReference>
<dbReference type="EMBL" id="BNBE01000004">
    <property type="protein sequence ID" value="GHG26870.1"/>
    <property type="molecule type" value="Genomic_DNA"/>
</dbReference>
<reference evidence="1" key="1">
    <citation type="journal article" date="2014" name="Int. J. Syst. Evol. Microbiol.">
        <title>Complete genome sequence of Corynebacterium casei LMG S-19264T (=DSM 44701T), isolated from a smear-ripened cheese.</title>
        <authorList>
            <consortium name="US DOE Joint Genome Institute (JGI-PGF)"/>
            <person name="Walter F."/>
            <person name="Albersmeier A."/>
            <person name="Kalinowski J."/>
            <person name="Ruckert C."/>
        </authorList>
    </citation>
    <scope>NUCLEOTIDE SEQUENCE</scope>
    <source>
        <strain evidence="1">JCM 4122</strain>
    </source>
</reference>
<accession>A0A919BXC3</accession>
<dbReference type="RefSeq" id="WP_150234058.1">
    <property type="nucleotide sequence ID" value="NZ_BNBE01000004.1"/>
</dbReference>
<reference evidence="1" key="2">
    <citation type="submission" date="2020-09" db="EMBL/GenBank/DDBJ databases">
        <authorList>
            <person name="Sun Q."/>
            <person name="Ohkuma M."/>
        </authorList>
    </citation>
    <scope>NUCLEOTIDE SEQUENCE</scope>
    <source>
        <strain evidence="1">JCM 4122</strain>
    </source>
</reference>
<name>A0A919BXC3_STRFL</name>
<sequence>MPYETGAQVRLTEDVPITQGGGGAGFAGPLFLAEGLRGVVLGSAREEGGVLGEKLAEFDSQFRSGRFPGHVAALMDDLRRQMVMYGAHAGGGEVRTTYRVRFENGFVLAGVEEGFLSGS</sequence>
<organism evidence="1 2">
    <name type="scientific">Streptomyces filamentosus</name>
    <name type="common">Streptomyces roseosporus</name>
    <dbReference type="NCBI Taxonomy" id="67294"/>
    <lineage>
        <taxon>Bacteria</taxon>
        <taxon>Bacillati</taxon>
        <taxon>Actinomycetota</taxon>
        <taxon>Actinomycetes</taxon>
        <taxon>Kitasatosporales</taxon>
        <taxon>Streptomycetaceae</taxon>
        <taxon>Streptomyces</taxon>
    </lineage>
</organism>
<gene>
    <name evidence="1" type="ORF">GCM10017667_74330</name>
</gene>